<keyword evidence="2" id="KW-1185">Reference proteome</keyword>
<dbReference type="AlphaFoldDB" id="A0A6M0RJN0"/>
<reference evidence="1 2" key="1">
    <citation type="journal article" date="2020" name="Microb. Ecol.">
        <title>Ecogenomics of the Marine Benthic Filamentous Cyanobacterium Adonisia.</title>
        <authorList>
            <person name="Walter J.M."/>
            <person name="Coutinho F.H."/>
            <person name="Leomil L."/>
            <person name="Hargreaves P.I."/>
            <person name="Campeao M.E."/>
            <person name="Vieira V.V."/>
            <person name="Silva B.S."/>
            <person name="Fistarol G.O."/>
            <person name="Salomon P.S."/>
            <person name="Sawabe T."/>
            <person name="Mino S."/>
            <person name="Hosokawa M."/>
            <person name="Miyashita H."/>
            <person name="Maruyama F."/>
            <person name="van Verk M.C."/>
            <person name="Dutilh B.E."/>
            <person name="Thompson C.C."/>
            <person name="Thompson F.L."/>
        </authorList>
    </citation>
    <scope>NUCLEOTIDE SEQUENCE [LARGE SCALE GENOMIC DNA]</scope>
    <source>
        <strain evidence="1 2">CCMR0081</strain>
    </source>
</reference>
<comment type="caution">
    <text evidence="1">The sequence shown here is derived from an EMBL/GenBank/DDBJ whole genome shotgun (WGS) entry which is preliminary data.</text>
</comment>
<evidence type="ECO:0008006" key="3">
    <source>
        <dbReference type="Google" id="ProtNLM"/>
    </source>
</evidence>
<gene>
    <name evidence="1" type="ORF">DXZ20_12175</name>
</gene>
<sequence length="138" mass="15804">MTYRHLLLVILLLSTMVGCRMGGLFPQRSLVADLQANDRELSLASIGPNTWNRMCVLAPYTTNNMAQSTLGFPWDVEVRTGIEKRDDIYVLVFVNEDQVAMYLKMPRHGGDLLHSETLCFEFSDETLYRDELGNWTIQ</sequence>
<proteinExistence type="predicted"/>
<dbReference type="PROSITE" id="PS51257">
    <property type="entry name" value="PROKAR_LIPOPROTEIN"/>
    <property type="match status" value="1"/>
</dbReference>
<evidence type="ECO:0000313" key="1">
    <source>
        <dbReference type="EMBL" id="NEZ56416.1"/>
    </source>
</evidence>
<dbReference type="EMBL" id="QXHD01000004">
    <property type="protein sequence ID" value="NEZ56416.1"/>
    <property type="molecule type" value="Genomic_DNA"/>
</dbReference>
<organism evidence="1 2">
    <name type="scientific">Adonisia turfae CCMR0081</name>
    <dbReference type="NCBI Taxonomy" id="2292702"/>
    <lineage>
        <taxon>Bacteria</taxon>
        <taxon>Bacillati</taxon>
        <taxon>Cyanobacteriota</taxon>
        <taxon>Adonisia</taxon>
        <taxon>Adonisia turfae</taxon>
    </lineage>
</organism>
<name>A0A6M0RJN0_9CYAN</name>
<protein>
    <recommendedName>
        <fullName evidence="3">Lipoprotein</fullName>
    </recommendedName>
</protein>
<dbReference type="Proteomes" id="UP000481033">
    <property type="component" value="Unassembled WGS sequence"/>
</dbReference>
<evidence type="ECO:0000313" key="2">
    <source>
        <dbReference type="Proteomes" id="UP000481033"/>
    </source>
</evidence>
<accession>A0A6M0RJN0</accession>